<name>A0A8J3HRJ5_9CHLR</name>
<comment type="caution">
    <text evidence="2">The sequence shown here is derived from an EMBL/GenBank/DDBJ whole genome shotgun (WGS) entry which is preliminary data.</text>
</comment>
<evidence type="ECO:0008006" key="4">
    <source>
        <dbReference type="Google" id="ProtNLM"/>
    </source>
</evidence>
<feature type="transmembrane region" description="Helical" evidence="1">
    <location>
        <begin position="80"/>
        <end position="103"/>
    </location>
</feature>
<dbReference type="Gene3D" id="3.90.550.10">
    <property type="entry name" value="Spore Coat Polysaccharide Biosynthesis Protein SpsA, Chain A"/>
    <property type="match status" value="1"/>
</dbReference>
<dbReference type="Proteomes" id="UP000612362">
    <property type="component" value="Unassembled WGS sequence"/>
</dbReference>
<sequence>MQARLGNWLVSRLITVLYRIPLHDIGSFRIIRSEALQCLHMREMTFGWPVEMLMKAAKARYRIVEYPLHYRKRSHGRSKVAGTLVGSVKAAYFMLSVTLRYVFIRGNNA</sequence>
<dbReference type="InterPro" id="IPR029044">
    <property type="entry name" value="Nucleotide-diphossugar_trans"/>
</dbReference>
<evidence type="ECO:0000313" key="3">
    <source>
        <dbReference type="Proteomes" id="UP000612362"/>
    </source>
</evidence>
<dbReference type="EMBL" id="BNJF01000001">
    <property type="protein sequence ID" value="GHO42314.1"/>
    <property type="molecule type" value="Genomic_DNA"/>
</dbReference>
<protein>
    <recommendedName>
        <fullName evidence="4">Glycosyltransferase</fullName>
    </recommendedName>
</protein>
<accession>A0A8J3HRJ5</accession>
<dbReference type="SUPFAM" id="SSF53448">
    <property type="entry name" value="Nucleotide-diphospho-sugar transferases"/>
    <property type="match status" value="1"/>
</dbReference>
<keyword evidence="1" id="KW-0472">Membrane</keyword>
<gene>
    <name evidence="2" type="ORF">KSX_04770</name>
</gene>
<evidence type="ECO:0000313" key="2">
    <source>
        <dbReference type="EMBL" id="GHO42314.1"/>
    </source>
</evidence>
<dbReference type="AlphaFoldDB" id="A0A8J3HRJ5"/>
<proteinExistence type="predicted"/>
<keyword evidence="1" id="KW-0812">Transmembrane</keyword>
<keyword evidence="1" id="KW-1133">Transmembrane helix</keyword>
<reference evidence="2" key="1">
    <citation type="submission" date="2020-10" db="EMBL/GenBank/DDBJ databases">
        <title>Taxonomic study of unclassified bacteria belonging to the class Ktedonobacteria.</title>
        <authorList>
            <person name="Yabe S."/>
            <person name="Wang C.M."/>
            <person name="Zheng Y."/>
            <person name="Sakai Y."/>
            <person name="Cavaletti L."/>
            <person name="Monciardini P."/>
            <person name="Donadio S."/>
        </authorList>
    </citation>
    <scope>NUCLEOTIDE SEQUENCE</scope>
    <source>
        <strain evidence="2">SOSP1-1</strain>
    </source>
</reference>
<evidence type="ECO:0000256" key="1">
    <source>
        <dbReference type="SAM" id="Phobius"/>
    </source>
</evidence>
<dbReference type="RefSeq" id="WP_220191865.1">
    <property type="nucleotide sequence ID" value="NZ_BNJF01000001.1"/>
</dbReference>
<organism evidence="2 3">
    <name type="scientific">Ktedonospora formicarum</name>
    <dbReference type="NCBI Taxonomy" id="2778364"/>
    <lineage>
        <taxon>Bacteria</taxon>
        <taxon>Bacillati</taxon>
        <taxon>Chloroflexota</taxon>
        <taxon>Ktedonobacteria</taxon>
        <taxon>Ktedonobacterales</taxon>
        <taxon>Ktedonobacteraceae</taxon>
        <taxon>Ktedonospora</taxon>
    </lineage>
</organism>
<keyword evidence="3" id="KW-1185">Reference proteome</keyword>